<dbReference type="SUPFAM" id="SSF48403">
    <property type="entry name" value="Ankyrin repeat"/>
    <property type="match status" value="1"/>
</dbReference>
<evidence type="ECO:0008006" key="3">
    <source>
        <dbReference type="Google" id="ProtNLM"/>
    </source>
</evidence>
<dbReference type="PANTHER" id="PTHR24159">
    <property type="match status" value="1"/>
</dbReference>
<dbReference type="Proteomes" id="UP001470230">
    <property type="component" value="Unassembled WGS sequence"/>
</dbReference>
<dbReference type="PANTHER" id="PTHR24159:SF5">
    <property type="entry name" value="ANK_REP_REGION DOMAIN-CONTAINING PROTEIN"/>
    <property type="match status" value="1"/>
</dbReference>
<dbReference type="InterPro" id="IPR036770">
    <property type="entry name" value="Ankyrin_rpt-contain_sf"/>
</dbReference>
<proteinExistence type="predicted"/>
<dbReference type="EMBL" id="JAPFFF010000002">
    <property type="protein sequence ID" value="KAK8896802.1"/>
    <property type="molecule type" value="Genomic_DNA"/>
</dbReference>
<sequence length="379" mass="44790">MDYVAYISSKKELYNSLINFIENDGKNDNKNLFQEIINIIQKQKILETSEESKILLQLISTISVNHRRVPNFIDQLIQILQYVTENIKPSIPSTELFNIFQHDKLLLYYLFKTNIIQVNDIIVNTIVQEMDNLPTRYLHFFYPHIKDHLESKLKEDIEKRLFESCAYNFSEFESKCQQGENDSFLCELIRNDNIDEFVTYATKNNLSLSSHISSSLFETNRFLLDKNPTLIEYAAFFGSIQIFNFLRMNYVEVSGSLWLYAIHGNCADVIHLLEQISVRPESYKKCFEEAVKCHHNGIAGYILDNLLNEEDVGFEKDCLSLYFSYFNFHFFPDEYDNEFIIYCACKYDRTALFKMLLKDKRNYMNCKKTNKKSFVRISK</sequence>
<gene>
    <name evidence="1" type="ORF">M9Y10_014723</name>
</gene>
<accession>A0ABR2L0S1</accession>
<evidence type="ECO:0000313" key="2">
    <source>
        <dbReference type="Proteomes" id="UP001470230"/>
    </source>
</evidence>
<protein>
    <recommendedName>
        <fullName evidence="3">DUF3447 domain-containing protein</fullName>
    </recommendedName>
</protein>
<reference evidence="1 2" key="1">
    <citation type="submission" date="2024-04" db="EMBL/GenBank/DDBJ databases">
        <title>Tritrichomonas musculus Genome.</title>
        <authorList>
            <person name="Alves-Ferreira E."/>
            <person name="Grigg M."/>
            <person name="Lorenzi H."/>
            <person name="Galac M."/>
        </authorList>
    </citation>
    <scope>NUCLEOTIDE SEQUENCE [LARGE SCALE GENOMIC DNA]</scope>
    <source>
        <strain evidence="1 2">EAF2021</strain>
    </source>
</reference>
<name>A0ABR2L0S1_9EUKA</name>
<comment type="caution">
    <text evidence="1">The sequence shown here is derived from an EMBL/GenBank/DDBJ whole genome shotgun (WGS) entry which is preliminary data.</text>
</comment>
<keyword evidence="2" id="KW-1185">Reference proteome</keyword>
<organism evidence="1 2">
    <name type="scientific">Tritrichomonas musculus</name>
    <dbReference type="NCBI Taxonomy" id="1915356"/>
    <lineage>
        <taxon>Eukaryota</taxon>
        <taxon>Metamonada</taxon>
        <taxon>Parabasalia</taxon>
        <taxon>Tritrichomonadida</taxon>
        <taxon>Tritrichomonadidae</taxon>
        <taxon>Tritrichomonas</taxon>
    </lineage>
</organism>
<evidence type="ECO:0000313" key="1">
    <source>
        <dbReference type="EMBL" id="KAK8896802.1"/>
    </source>
</evidence>